<evidence type="ECO:0000256" key="1">
    <source>
        <dbReference type="SAM" id="Phobius"/>
    </source>
</evidence>
<keyword evidence="1" id="KW-1133">Transmembrane helix</keyword>
<dbReference type="EMBL" id="LR797814">
    <property type="protein sequence ID" value="CAB4240523.1"/>
    <property type="molecule type" value="Genomic_DNA"/>
</dbReference>
<sequence length="53" mass="6242">MKFPFLSILTLILITLKLTGQIDWSWWWIWSPIYIPALIASAFLIFVWGMKNG</sequence>
<organism evidence="2">
    <name type="scientific">uncultured Caudovirales phage</name>
    <dbReference type="NCBI Taxonomy" id="2100421"/>
    <lineage>
        <taxon>Viruses</taxon>
        <taxon>Duplodnaviria</taxon>
        <taxon>Heunggongvirae</taxon>
        <taxon>Uroviricota</taxon>
        <taxon>Caudoviricetes</taxon>
        <taxon>Peduoviridae</taxon>
        <taxon>Maltschvirus</taxon>
        <taxon>Maltschvirus maltsch</taxon>
    </lineage>
</organism>
<feature type="transmembrane region" description="Helical" evidence="1">
    <location>
        <begin position="30"/>
        <end position="50"/>
    </location>
</feature>
<keyword evidence="1" id="KW-0472">Membrane</keyword>
<reference evidence="2" key="1">
    <citation type="submission" date="2020-05" db="EMBL/GenBank/DDBJ databases">
        <authorList>
            <person name="Chiriac C."/>
            <person name="Salcher M."/>
            <person name="Ghai R."/>
            <person name="Kavagutti S V."/>
        </authorList>
    </citation>
    <scope>NUCLEOTIDE SEQUENCE</scope>
</reference>
<proteinExistence type="predicted"/>
<evidence type="ECO:0000313" key="2">
    <source>
        <dbReference type="EMBL" id="CAB4240523.1"/>
    </source>
</evidence>
<evidence type="ECO:0008006" key="3">
    <source>
        <dbReference type="Google" id="ProtNLM"/>
    </source>
</evidence>
<gene>
    <name evidence="2" type="ORF">UFOVP3_20</name>
</gene>
<protein>
    <recommendedName>
        <fullName evidence="3">Transmembrane Fragile-X-F protein</fullName>
    </recommendedName>
</protein>
<accession>A0A6J5T8P3</accession>
<name>A0A6J5T8P3_9CAUD</name>
<keyword evidence="1" id="KW-0812">Transmembrane</keyword>